<dbReference type="Pfam" id="PF00014">
    <property type="entry name" value="Kunitz_BPTI"/>
    <property type="match status" value="3"/>
</dbReference>
<dbReference type="SMART" id="SM00131">
    <property type="entry name" value="KU"/>
    <property type="match status" value="3"/>
</dbReference>
<dbReference type="PROSITE" id="PS00280">
    <property type="entry name" value="BPTI_KUNITZ_1"/>
    <property type="match status" value="3"/>
</dbReference>
<dbReference type="Gene3D" id="4.10.410.10">
    <property type="entry name" value="Pancreatic trypsin inhibitor Kunitz domain"/>
    <property type="match status" value="3"/>
</dbReference>
<reference evidence="5" key="1">
    <citation type="journal article" date="2021" name="Genome Biol. Evol.">
        <title>A High-Quality Reference Genome for a Parasitic Bivalve with Doubly Uniparental Inheritance (Bivalvia: Unionida).</title>
        <authorList>
            <person name="Smith C.H."/>
        </authorList>
    </citation>
    <scope>NUCLEOTIDE SEQUENCE</scope>
    <source>
        <strain evidence="5">CHS0354</strain>
    </source>
</reference>
<comment type="caution">
    <text evidence="5">The sequence shown here is derived from an EMBL/GenBank/DDBJ whole genome shotgun (WGS) entry which is preliminary data.</text>
</comment>
<protein>
    <recommendedName>
        <fullName evidence="4">BPTI/Kunitz inhibitor domain-containing protein</fullName>
    </recommendedName>
</protein>
<dbReference type="GO" id="GO:0005615">
    <property type="term" value="C:extracellular space"/>
    <property type="evidence" value="ECO:0007669"/>
    <property type="project" value="TreeGrafter"/>
</dbReference>
<dbReference type="PROSITE" id="PS50279">
    <property type="entry name" value="BPTI_KUNITZ_2"/>
    <property type="match status" value="3"/>
</dbReference>
<dbReference type="SUPFAM" id="SSF57362">
    <property type="entry name" value="BPTI-like"/>
    <property type="match status" value="3"/>
</dbReference>
<organism evidence="5 6">
    <name type="scientific">Potamilus streckersoni</name>
    <dbReference type="NCBI Taxonomy" id="2493646"/>
    <lineage>
        <taxon>Eukaryota</taxon>
        <taxon>Metazoa</taxon>
        <taxon>Spiralia</taxon>
        <taxon>Lophotrochozoa</taxon>
        <taxon>Mollusca</taxon>
        <taxon>Bivalvia</taxon>
        <taxon>Autobranchia</taxon>
        <taxon>Heteroconchia</taxon>
        <taxon>Palaeoheterodonta</taxon>
        <taxon>Unionida</taxon>
        <taxon>Unionoidea</taxon>
        <taxon>Unionidae</taxon>
        <taxon>Ambleminae</taxon>
        <taxon>Lampsilini</taxon>
        <taxon>Potamilus</taxon>
    </lineage>
</organism>
<dbReference type="PANTHER" id="PTHR10083">
    <property type="entry name" value="KUNITZ-TYPE PROTEASE INHIBITOR-RELATED"/>
    <property type="match status" value="1"/>
</dbReference>
<evidence type="ECO:0000256" key="1">
    <source>
        <dbReference type="ARBA" id="ARBA00022690"/>
    </source>
</evidence>
<dbReference type="GO" id="GO:0004867">
    <property type="term" value="F:serine-type endopeptidase inhibitor activity"/>
    <property type="evidence" value="ECO:0007669"/>
    <property type="project" value="InterPro"/>
</dbReference>
<dbReference type="FunFam" id="4.10.410.10:FF:000021">
    <property type="entry name" value="Serine protease inhibitor, putative"/>
    <property type="match status" value="1"/>
</dbReference>
<keyword evidence="1" id="KW-0646">Protease inhibitor</keyword>
<evidence type="ECO:0000259" key="4">
    <source>
        <dbReference type="PROSITE" id="PS50279"/>
    </source>
</evidence>
<evidence type="ECO:0000256" key="3">
    <source>
        <dbReference type="SAM" id="SignalP"/>
    </source>
</evidence>
<reference evidence="5" key="2">
    <citation type="journal article" date="2021" name="Genome Biol. Evol.">
        <title>Developing a high-quality reference genome for a parasitic bivalve with doubly uniparental inheritance (Bivalvia: Unionida).</title>
        <authorList>
            <person name="Smith C.H."/>
        </authorList>
    </citation>
    <scope>NUCLEOTIDE SEQUENCE</scope>
    <source>
        <strain evidence="5">CHS0354</strain>
        <tissue evidence="5">Mantle</tissue>
    </source>
</reference>
<dbReference type="PANTHER" id="PTHR10083:SF374">
    <property type="entry name" value="BPTI_KUNITZ INHIBITOR DOMAIN-CONTAINING PROTEIN"/>
    <property type="match status" value="1"/>
</dbReference>
<dbReference type="InterPro" id="IPR036880">
    <property type="entry name" value="Kunitz_BPTI_sf"/>
</dbReference>
<feature type="domain" description="BPTI/Kunitz inhibitor" evidence="4">
    <location>
        <begin position="82"/>
        <end position="132"/>
    </location>
</feature>
<keyword evidence="6" id="KW-1185">Reference proteome</keyword>
<reference evidence="5" key="3">
    <citation type="submission" date="2023-05" db="EMBL/GenBank/DDBJ databases">
        <authorList>
            <person name="Smith C.H."/>
        </authorList>
    </citation>
    <scope>NUCLEOTIDE SEQUENCE</scope>
    <source>
        <strain evidence="5">CHS0354</strain>
        <tissue evidence="5">Mantle</tissue>
    </source>
</reference>
<dbReference type="InterPro" id="IPR002223">
    <property type="entry name" value="Kunitz_BPTI"/>
</dbReference>
<gene>
    <name evidence="5" type="ORF">CHS0354_037681</name>
</gene>
<dbReference type="InterPro" id="IPR020901">
    <property type="entry name" value="Prtase_inh_Kunz-CS"/>
</dbReference>
<proteinExistence type="predicted"/>
<evidence type="ECO:0000313" key="6">
    <source>
        <dbReference type="Proteomes" id="UP001195483"/>
    </source>
</evidence>
<feature type="chain" id="PRO_5041921457" description="BPTI/Kunitz inhibitor domain-containing protein" evidence="3">
    <location>
        <begin position="34"/>
        <end position="252"/>
    </location>
</feature>
<dbReference type="Proteomes" id="UP001195483">
    <property type="component" value="Unassembled WGS sequence"/>
</dbReference>
<dbReference type="AlphaFoldDB" id="A0AAE0W4N1"/>
<accession>A0AAE0W4N1</accession>
<keyword evidence="2" id="KW-1015">Disulfide bond</keyword>
<sequence length="252" mass="28925">MSGRRILLKMERQHCRLLLTILVTLFVSSYVAPQPLDNILPTLPVPVEGQNLSIELHVTESLVLPNLTVSMTKPYPFEDKVCLLPKKVGRCKARMSRYYFNSKSGRCESFYYGGCQGNGNNFLTLRQCQRRCVCSLPKETGYCRAAFRRFFYNPIYRKCEQFIYGGCGGNANNFMNLDECQGTCIQDAPEKDACYQERETGPCRAKMPRYYFDPSCHCCKRFIYGGCKGNDNNFKTLRQCEDKCTKTLVLNI</sequence>
<evidence type="ECO:0000256" key="2">
    <source>
        <dbReference type="ARBA" id="ARBA00023157"/>
    </source>
</evidence>
<feature type="signal peptide" evidence="3">
    <location>
        <begin position="1"/>
        <end position="33"/>
    </location>
</feature>
<dbReference type="CDD" id="cd00109">
    <property type="entry name" value="Kunitz-type"/>
    <property type="match status" value="3"/>
</dbReference>
<name>A0AAE0W4N1_9BIVA</name>
<evidence type="ECO:0000313" key="5">
    <source>
        <dbReference type="EMBL" id="KAK3601366.1"/>
    </source>
</evidence>
<dbReference type="PRINTS" id="PR00759">
    <property type="entry name" value="BASICPTASE"/>
</dbReference>
<feature type="domain" description="BPTI/Kunitz inhibitor" evidence="4">
    <location>
        <begin position="194"/>
        <end position="244"/>
    </location>
</feature>
<dbReference type="EMBL" id="JAEAOA010002205">
    <property type="protein sequence ID" value="KAK3601366.1"/>
    <property type="molecule type" value="Genomic_DNA"/>
</dbReference>
<keyword evidence="3" id="KW-0732">Signal</keyword>
<feature type="domain" description="BPTI/Kunitz inhibitor" evidence="4">
    <location>
        <begin position="134"/>
        <end position="184"/>
    </location>
</feature>
<dbReference type="InterPro" id="IPR050098">
    <property type="entry name" value="TFPI/VKTCI-like"/>
</dbReference>